<evidence type="ECO:0000313" key="2">
    <source>
        <dbReference type="EMBL" id="GEW09388.1"/>
    </source>
</evidence>
<feature type="region of interest" description="Disordered" evidence="1">
    <location>
        <begin position="299"/>
        <end position="326"/>
    </location>
</feature>
<reference evidence="2" key="1">
    <citation type="journal article" date="2019" name="Sci. Rep.">
        <title>Draft genome of Tanacetum cinerariifolium, the natural source of mosquito coil.</title>
        <authorList>
            <person name="Yamashiro T."/>
            <person name="Shiraishi A."/>
            <person name="Satake H."/>
            <person name="Nakayama K."/>
        </authorList>
    </citation>
    <scope>NUCLEOTIDE SEQUENCE</scope>
</reference>
<sequence>MHRGYTARPTTSCHRKSHDSSAVTYHHPTKGISVTEPSKAKKTVWEAKERTTTLQKRITNEKYSDSCYNATKDTIHLETVVSTVSQKYLLEFTPEYGISEDVHPELPGPEERTVDFSEGKVSMRDQSEPFRNQLPRPKHNSYSKSISCVLRAVIPLRVDERVFPTAVDWRTNGPNDEMAAANTNYRADVAVLNTHMDLFNLISAPNPSKVKTGLRPRAAHEVLLMGRGRPTAVSHTSNLNHPTYMDLLYLISAPNPSKVKTGLRPRVAHEVPLLMATASQVIDLEDPDVAIESSGTPFAVEKSPLDLDNENPSSPMTEGKGTEDQAHETLAPKIPLSGNMPATGFASEVFQDSDRKCGYHGSARHALCEKCRVREIDLFLIRGWITRRYLQPGWGVTNSCRLDTPDACQDVVDHIVPSGYFSELRHMPNAEFLSQYNKKLAQQVVMGSQLRLCFEQEEIQGLRNQTSNLKTLLEAKAGVKKAAKTKNADLTKELESLRTQFLDLQVSHDQLTQQVSTLQTQVTGEEQIKAAFKELKKYEYDRVEKRYADMDVRLDALSIDFNEELYPHMLTVIAGIAKCMSGGLAHGIEHGKAGRGLEVVEAYDPEANIKYLQEMLLEKAIAANVSRAEKKKRCWVVCHTYGIGSAHHARSDGVPVSVPTGAPQGLAILLVDAATQTETSEDDASPRLLRSKSLPPMYNLDWP</sequence>
<organism evidence="2">
    <name type="scientific">Tanacetum cinerariifolium</name>
    <name type="common">Dalmatian daisy</name>
    <name type="synonym">Chrysanthemum cinerariifolium</name>
    <dbReference type="NCBI Taxonomy" id="118510"/>
    <lineage>
        <taxon>Eukaryota</taxon>
        <taxon>Viridiplantae</taxon>
        <taxon>Streptophyta</taxon>
        <taxon>Embryophyta</taxon>
        <taxon>Tracheophyta</taxon>
        <taxon>Spermatophyta</taxon>
        <taxon>Magnoliopsida</taxon>
        <taxon>eudicotyledons</taxon>
        <taxon>Gunneridae</taxon>
        <taxon>Pentapetalae</taxon>
        <taxon>asterids</taxon>
        <taxon>campanulids</taxon>
        <taxon>Asterales</taxon>
        <taxon>Asteraceae</taxon>
        <taxon>Asteroideae</taxon>
        <taxon>Anthemideae</taxon>
        <taxon>Anthemidinae</taxon>
        <taxon>Tanacetum</taxon>
    </lineage>
</organism>
<protein>
    <recommendedName>
        <fullName evidence="3">Transposase (Putative), gypsy type</fullName>
    </recommendedName>
</protein>
<evidence type="ECO:0000256" key="1">
    <source>
        <dbReference type="SAM" id="MobiDB-lite"/>
    </source>
</evidence>
<dbReference type="EMBL" id="BKCJ010044910">
    <property type="protein sequence ID" value="GEW09388.1"/>
    <property type="molecule type" value="Genomic_DNA"/>
</dbReference>
<comment type="caution">
    <text evidence="2">The sequence shown here is derived from an EMBL/GenBank/DDBJ whole genome shotgun (WGS) entry which is preliminary data.</text>
</comment>
<dbReference type="AlphaFoldDB" id="A0A699GS43"/>
<gene>
    <name evidence="2" type="ORF">Tci_181364</name>
</gene>
<name>A0A699GS43_TANCI</name>
<accession>A0A699GS43</accession>
<evidence type="ECO:0008006" key="3">
    <source>
        <dbReference type="Google" id="ProtNLM"/>
    </source>
</evidence>
<feature type="region of interest" description="Disordered" evidence="1">
    <location>
        <begin position="1"/>
        <end position="40"/>
    </location>
</feature>
<proteinExistence type="predicted"/>